<dbReference type="GO" id="GO:0006355">
    <property type="term" value="P:regulation of DNA-templated transcription"/>
    <property type="evidence" value="ECO:0007669"/>
    <property type="project" value="InterPro"/>
</dbReference>
<evidence type="ECO:0000256" key="1">
    <source>
        <dbReference type="ARBA" id="ARBA00004496"/>
    </source>
</evidence>
<dbReference type="InterPro" id="IPR039420">
    <property type="entry name" value="WalR-like"/>
</dbReference>
<dbReference type="SUPFAM" id="SSF52172">
    <property type="entry name" value="CheY-like"/>
    <property type="match status" value="1"/>
</dbReference>
<comment type="caution">
    <text evidence="11">The sequence shown here is derived from an EMBL/GenBank/DDBJ whole genome shotgun (WGS) entry which is preliminary data.</text>
</comment>
<keyword evidence="2 7" id="KW-0597">Phosphoprotein</keyword>
<dbReference type="PANTHER" id="PTHR48111">
    <property type="entry name" value="REGULATOR OF RPOS"/>
    <property type="match status" value="1"/>
</dbReference>
<dbReference type="EMBL" id="PGVE01000102">
    <property type="protein sequence ID" value="PLS01232.1"/>
    <property type="molecule type" value="Genomic_DNA"/>
</dbReference>
<dbReference type="OrthoDB" id="9790442at2"/>
<organism evidence="11 12">
    <name type="scientific">Neobacillus cucumis</name>
    <dbReference type="NCBI Taxonomy" id="1740721"/>
    <lineage>
        <taxon>Bacteria</taxon>
        <taxon>Bacillati</taxon>
        <taxon>Bacillota</taxon>
        <taxon>Bacilli</taxon>
        <taxon>Bacillales</taxon>
        <taxon>Bacillaceae</taxon>
        <taxon>Neobacillus</taxon>
    </lineage>
</organism>
<dbReference type="SUPFAM" id="SSF46894">
    <property type="entry name" value="C-terminal effector domain of the bipartite response regulators"/>
    <property type="match status" value="1"/>
</dbReference>
<dbReference type="Gene3D" id="1.10.10.10">
    <property type="entry name" value="Winged helix-like DNA-binding domain superfamily/Winged helix DNA-binding domain"/>
    <property type="match status" value="1"/>
</dbReference>
<dbReference type="RefSeq" id="WP_101651912.1">
    <property type="nucleotide sequence ID" value="NZ_PGVE01000102.1"/>
</dbReference>
<keyword evidence="12" id="KW-1185">Reference proteome</keyword>
<feature type="domain" description="Response regulatory" evidence="9">
    <location>
        <begin position="3"/>
        <end position="116"/>
    </location>
</feature>
<dbReference type="InterPro" id="IPR011006">
    <property type="entry name" value="CheY-like_superfamily"/>
</dbReference>
<dbReference type="PROSITE" id="PS50110">
    <property type="entry name" value="RESPONSE_REGULATORY"/>
    <property type="match status" value="1"/>
</dbReference>
<dbReference type="Proteomes" id="UP000234950">
    <property type="component" value="Unassembled WGS sequence"/>
</dbReference>
<comment type="subcellular location">
    <subcellularLocation>
        <location evidence="1">Cytoplasm</location>
    </subcellularLocation>
</comment>
<keyword evidence="4" id="KW-0805">Transcription regulation</keyword>
<feature type="domain" description="OmpR/PhoB-type" evidence="10">
    <location>
        <begin position="123"/>
        <end position="223"/>
    </location>
</feature>
<dbReference type="GO" id="GO:0032993">
    <property type="term" value="C:protein-DNA complex"/>
    <property type="evidence" value="ECO:0007669"/>
    <property type="project" value="TreeGrafter"/>
</dbReference>
<dbReference type="GO" id="GO:0005829">
    <property type="term" value="C:cytosol"/>
    <property type="evidence" value="ECO:0007669"/>
    <property type="project" value="TreeGrafter"/>
</dbReference>
<keyword evidence="3" id="KW-0902">Two-component regulatory system</keyword>
<evidence type="ECO:0000256" key="4">
    <source>
        <dbReference type="ARBA" id="ARBA00023015"/>
    </source>
</evidence>
<evidence type="ECO:0000313" key="11">
    <source>
        <dbReference type="EMBL" id="PLS01232.1"/>
    </source>
</evidence>
<dbReference type="Gene3D" id="3.40.50.2300">
    <property type="match status" value="1"/>
</dbReference>
<dbReference type="CDD" id="cd00383">
    <property type="entry name" value="trans_reg_C"/>
    <property type="match status" value="1"/>
</dbReference>
<evidence type="ECO:0000256" key="6">
    <source>
        <dbReference type="ARBA" id="ARBA00023163"/>
    </source>
</evidence>
<evidence type="ECO:0000256" key="2">
    <source>
        <dbReference type="ARBA" id="ARBA00022553"/>
    </source>
</evidence>
<dbReference type="SMART" id="SM00862">
    <property type="entry name" value="Trans_reg_C"/>
    <property type="match status" value="1"/>
</dbReference>
<dbReference type="Pfam" id="PF00486">
    <property type="entry name" value="Trans_reg_C"/>
    <property type="match status" value="1"/>
</dbReference>
<sequence>MAKILLVDDESRMLDLLSLYLTPRGYLCIKRTSARDAIQYLLKERADLLLLDVMMPEMNGWEACEEIRKKWDIPIIMLTARSEKVDIIKGLNMGADDYISKPFDEEELIARIEAVLRRNRIPNGLLSFNGLSLNEESFQVTYKQQQVSVTPKEFSLLALLLKNRNKVFTREHLLTTIWGYAAMTEDRTIDSHVRNLRDKLRKAGFAVDEYLTTVWGVGYKWMDKESKTTNS</sequence>
<dbReference type="FunFam" id="1.10.10.10:FF:000018">
    <property type="entry name" value="DNA-binding response regulator ResD"/>
    <property type="match status" value="1"/>
</dbReference>
<dbReference type="PROSITE" id="PS51755">
    <property type="entry name" value="OMPR_PHOB"/>
    <property type="match status" value="1"/>
</dbReference>
<keyword evidence="6" id="KW-0804">Transcription</keyword>
<evidence type="ECO:0000256" key="7">
    <source>
        <dbReference type="PROSITE-ProRule" id="PRU00169"/>
    </source>
</evidence>
<reference evidence="11 12" key="1">
    <citation type="submission" date="2017-11" db="EMBL/GenBank/DDBJ databases">
        <title>Comparitive Functional Genomics of Dry Heat Resistant strains isolated from the Viking Spacecraft.</title>
        <authorList>
            <person name="Seuylemezian A."/>
            <person name="Cooper K."/>
            <person name="Vaishampayan P."/>
        </authorList>
    </citation>
    <scope>NUCLEOTIDE SEQUENCE [LARGE SCALE GENOMIC DNA]</scope>
    <source>
        <strain evidence="11 12">V32-6</strain>
    </source>
</reference>
<feature type="DNA-binding region" description="OmpR/PhoB-type" evidence="8">
    <location>
        <begin position="123"/>
        <end position="223"/>
    </location>
</feature>
<name>A0A2N5H6U9_9BACI</name>
<dbReference type="InterPro" id="IPR036388">
    <property type="entry name" value="WH-like_DNA-bd_sf"/>
</dbReference>
<accession>A0A2N5H6U9</accession>
<evidence type="ECO:0000256" key="3">
    <source>
        <dbReference type="ARBA" id="ARBA00023012"/>
    </source>
</evidence>
<dbReference type="InterPro" id="IPR016032">
    <property type="entry name" value="Sig_transdc_resp-reg_C-effctor"/>
</dbReference>
<dbReference type="CDD" id="cd17574">
    <property type="entry name" value="REC_OmpR"/>
    <property type="match status" value="1"/>
</dbReference>
<dbReference type="Pfam" id="PF00072">
    <property type="entry name" value="Response_reg"/>
    <property type="match status" value="1"/>
</dbReference>
<evidence type="ECO:0000313" key="12">
    <source>
        <dbReference type="Proteomes" id="UP000234950"/>
    </source>
</evidence>
<gene>
    <name evidence="11" type="ORF">CVD27_26060</name>
</gene>
<dbReference type="GO" id="GO:0000976">
    <property type="term" value="F:transcription cis-regulatory region binding"/>
    <property type="evidence" value="ECO:0007669"/>
    <property type="project" value="TreeGrafter"/>
</dbReference>
<dbReference type="InterPro" id="IPR001867">
    <property type="entry name" value="OmpR/PhoB-type_DNA-bd"/>
</dbReference>
<protein>
    <submittedName>
        <fullName evidence="11">DNA-binding response regulator</fullName>
    </submittedName>
</protein>
<dbReference type="PANTHER" id="PTHR48111:SF73">
    <property type="entry name" value="ALKALINE PHOSPHATASE SYNTHESIS TRANSCRIPTIONAL REGULATORY PROTEIN PHOP"/>
    <property type="match status" value="1"/>
</dbReference>
<evidence type="ECO:0000256" key="5">
    <source>
        <dbReference type="ARBA" id="ARBA00023125"/>
    </source>
</evidence>
<dbReference type="FunFam" id="3.40.50.2300:FF:000001">
    <property type="entry name" value="DNA-binding response regulator PhoB"/>
    <property type="match status" value="1"/>
</dbReference>
<evidence type="ECO:0000259" key="9">
    <source>
        <dbReference type="PROSITE" id="PS50110"/>
    </source>
</evidence>
<evidence type="ECO:0000259" key="10">
    <source>
        <dbReference type="PROSITE" id="PS51755"/>
    </source>
</evidence>
<feature type="modified residue" description="4-aspartylphosphate" evidence="7">
    <location>
        <position position="52"/>
    </location>
</feature>
<dbReference type="SMART" id="SM00448">
    <property type="entry name" value="REC"/>
    <property type="match status" value="1"/>
</dbReference>
<proteinExistence type="predicted"/>
<dbReference type="Gene3D" id="6.10.250.690">
    <property type="match status" value="1"/>
</dbReference>
<dbReference type="InterPro" id="IPR001789">
    <property type="entry name" value="Sig_transdc_resp-reg_receiver"/>
</dbReference>
<keyword evidence="5 8" id="KW-0238">DNA-binding</keyword>
<evidence type="ECO:0000256" key="8">
    <source>
        <dbReference type="PROSITE-ProRule" id="PRU01091"/>
    </source>
</evidence>
<dbReference type="GO" id="GO:0000156">
    <property type="term" value="F:phosphorelay response regulator activity"/>
    <property type="evidence" value="ECO:0007669"/>
    <property type="project" value="TreeGrafter"/>
</dbReference>
<dbReference type="AlphaFoldDB" id="A0A2N5H6U9"/>